<dbReference type="PANTHER" id="PTHR13246:SF1">
    <property type="entry name" value="CYTOSOLIC ENDO-BETA-N-ACETYLGLUCOSAMINIDASE"/>
    <property type="match status" value="1"/>
</dbReference>
<dbReference type="Pfam" id="PF03644">
    <property type="entry name" value="Glyco_hydro_85"/>
    <property type="match status" value="1"/>
</dbReference>
<feature type="domain" description="Cytosolic endo-beta-N-acetylglucosaminidase TIM barrel" evidence="1">
    <location>
        <begin position="2"/>
        <end position="213"/>
    </location>
</feature>
<organism evidence="2 3">
    <name type="scientific">Brettanomyces naardenensis</name>
    <name type="common">Yeast</name>
    <dbReference type="NCBI Taxonomy" id="13370"/>
    <lineage>
        <taxon>Eukaryota</taxon>
        <taxon>Fungi</taxon>
        <taxon>Dikarya</taxon>
        <taxon>Ascomycota</taxon>
        <taxon>Saccharomycotina</taxon>
        <taxon>Pichiomycetes</taxon>
        <taxon>Pichiales</taxon>
        <taxon>Pichiaceae</taxon>
        <taxon>Brettanomyces</taxon>
    </lineage>
</organism>
<dbReference type="Gene3D" id="2.60.120.260">
    <property type="entry name" value="Galactose-binding domain-like"/>
    <property type="match status" value="1"/>
</dbReference>
<keyword evidence="3" id="KW-1185">Reference proteome</keyword>
<dbReference type="InterPro" id="IPR005201">
    <property type="entry name" value="TIM_ENGase"/>
</dbReference>
<dbReference type="OrthoDB" id="284473at2759"/>
<evidence type="ECO:0000313" key="3">
    <source>
        <dbReference type="Proteomes" id="UP000290900"/>
    </source>
</evidence>
<dbReference type="STRING" id="13370.A0A448YEY5"/>
<dbReference type="GO" id="GO:0033925">
    <property type="term" value="F:mannosyl-glycoprotein endo-beta-N-acetylglucosaminidase activity"/>
    <property type="evidence" value="ECO:0007669"/>
    <property type="project" value="UniProtKB-EC"/>
</dbReference>
<sequence length="590" mass="67209">MLADLADRYGFDGYLINIETQFSNTRIAELLISFIESLKAKLHTDNLKNEIIWYDSYIFPYNKTYYVNGVNELNYNFFLAADRFFTNYWWNIKSLQENIKGVGMLGVQKKLYVGYDVWGRGSTIGKGGFDTSLACQLISKYKSNVALFSPAWTYEQLGPRNFVQNDTRFWVGQFEGEFSVSSSIKPHCSPVFKINDSSFTFYSNFGNGQGQNFNCKGVRVYNYPWVDGNLQWYLPLAINRDQTLGLQMHLDTKESFHGGSCLQVSYVPYLEEKSQGSAGYRVFSEQQVRRLLLFDLEKECYFNTIGVKLSYKLPENPEEVFKLSIKYRVQKKTSKATLVSKTGYLVVPLCSTGGSWFTLDNAFSVETEIQETIVLESIEVGYNNDNMGRSSDTSSLFRSYIVEDSVVTSVIDNEQYEKVVDQDIYHDDEKEGWVVIPRPNSISDSTMSGSTMPENSLPVLKVGEIAIINASNYPSSNFFELTPVTKVRRMATDEDGILFTWDRSKNNYVLYYVIYINDRFRGTSQTPQFFARKEDIAAVDSIDTLFEKATNRSVRAATLGGDGFSLNIAKIRVDIIDKLGTVFPGSELYI</sequence>
<dbReference type="InterPro" id="IPR032979">
    <property type="entry name" value="ENGase"/>
</dbReference>
<accession>A0A448YEY5</accession>
<protein>
    <submittedName>
        <fullName evidence="2">DEKNAAC100077</fullName>
    </submittedName>
</protein>
<proteinExistence type="predicted"/>
<dbReference type="AlphaFoldDB" id="A0A448YEY5"/>
<dbReference type="PANTHER" id="PTHR13246">
    <property type="entry name" value="ENDO BETA N-ACETYLGLUCOSAMINIDASE"/>
    <property type="match status" value="1"/>
</dbReference>
<dbReference type="Proteomes" id="UP000290900">
    <property type="component" value="Unassembled WGS sequence"/>
</dbReference>
<dbReference type="EMBL" id="CAACVR010000001">
    <property type="protein sequence ID" value="VEU19449.1"/>
    <property type="molecule type" value="Genomic_DNA"/>
</dbReference>
<gene>
    <name evidence="2" type="ORF">BRENAR_LOCUS186</name>
</gene>
<dbReference type="InParanoid" id="A0A448YEY5"/>
<name>A0A448YEY5_BRENA</name>
<dbReference type="Gene3D" id="3.20.20.80">
    <property type="entry name" value="Glycosidases"/>
    <property type="match status" value="1"/>
</dbReference>
<dbReference type="GO" id="GO:0005829">
    <property type="term" value="C:cytosol"/>
    <property type="evidence" value="ECO:0007669"/>
    <property type="project" value="UniProtKB-SubCell"/>
</dbReference>
<evidence type="ECO:0000259" key="1">
    <source>
        <dbReference type="Pfam" id="PF03644"/>
    </source>
</evidence>
<evidence type="ECO:0000313" key="2">
    <source>
        <dbReference type="EMBL" id="VEU19449.1"/>
    </source>
</evidence>
<reference evidence="2 3" key="1">
    <citation type="submission" date="2018-12" db="EMBL/GenBank/DDBJ databases">
        <authorList>
            <person name="Tiukova I."/>
            <person name="Dainat J."/>
        </authorList>
    </citation>
    <scope>NUCLEOTIDE SEQUENCE [LARGE SCALE GENOMIC DNA]</scope>
</reference>